<dbReference type="NCBIfam" id="TIGR02122">
    <property type="entry name" value="TRAP_TAXI"/>
    <property type="match status" value="1"/>
</dbReference>
<dbReference type="SUPFAM" id="SSF53850">
    <property type="entry name" value="Periplasmic binding protein-like II"/>
    <property type="match status" value="1"/>
</dbReference>
<evidence type="ECO:0008006" key="4">
    <source>
        <dbReference type="Google" id="ProtNLM"/>
    </source>
</evidence>
<dbReference type="Proteomes" id="UP000294546">
    <property type="component" value="Unassembled WGS sequence"/>
</dbReference>
<dbReference type="AlphaFoldDB" id="A0A4R1GWC2"/>
<evidence type="ECO:0000256" key="1">
    <source>
        <dbReference type="SAM" id="SignalP"/>
    </source>
</evidence>
<dbReference type="Gene3D" id="3.40.190.10">
    <property type="entry name" value="Periplasmic binding protein-like II"/>
    <property type="match status" value="2"/>
</dbReference>
<name>A0A4R1GWC2_9GAMM</name>
<proteinExistence type="predicted"/>
<evidence type="ECO:0000313" key="2">
    <source>
        <dbReference type="EMBL" id="TCK08712.1"/>
    </source>
</evidence>
<dbReference type="OrthoDB" id="9780180at2"/>
<keyword evidence="1" id="KW-0732">Signal</keyword>
<dbReference type="InterPro" id="IPR006311">
    <property type="entry name" value="TAT_signal"/>
</dbReference>
<reference evidence="2 3" key="1">
    <citation type="submission" date="2019-03" db="EMBL/GenBank/DDBJ databases">
        <title>Genomic Encyclopedia of Archaeal and Bacterial Type Strains, Phase II (KMG-II): from individual species to whole genera.</title>
        <authorList>
            <person name="Goeker M."/>
        </authorList>
    </citation>
    <scope>NUCLEOTIDE SEQUENCE [LARGE SCALE GENOMIC DNA]</scope>
    <source>
        <strain evidence="2 3">DSM 27697</strain>
    </source>
</reference>
<dbReference type="RefSeq" id="WP_132287825.1">
    <property type="nucleotide sequence ID" value="NZ_SMFU01000007.1"/>
</dbReference>
<comment type="caution">
    <text evidence="2">The sequence shown here is derived from an EMBL/GenBank/DDBJ whole genome shotgun (WGS) entry which is preliminary data.</text>
</comment>
<dbReference type="PANTHER" id="PTHR42941:SF1">
    <property type="entry name" value="SLL1037 PROTEIN"/>
    <property type="match status" value="1"/>
</dbReference>
<feature type="chain" id="PRO_5021027809" description="TRAP transporter TAXI family solute receptor" evidence="1">
    <location>
        <begin position="31"/>
        <end position="343"/>
    </location>
</feature>
<dbReference type="PANTHER" id="PTHR42941">
    <property type="entry name" value="SLL1037 PROTEIN"/>
    <property type="match status" value="1"/>
</dbReference>
<gene>
    <name evidence="2" type="ORF">CLV83_0804</name>
</gene>
<feature type="signal peptide" evidence="1">
    <location>
        <begin position="1"/>
        <end position="30"/>
    </location>
</feature>
<dbReference type="Pfam" id="PF16868">
    <property type="entry name" value="NMT1_3"/>
    <property type="match status" value="1"/>
</dbReference>
<dbReference type="InterPro" id="IPR011852">
    <property type="entry name" value="TRAP_TAXI"/>
</dbReference>
<dbReference type="CDD" id="cd13520">
    <property type="entry name" value="PBP2_TAXI_TRAP"/>
    <property type="match status" value="1"/>
</dbReference>
<evidence type="ECO:0000313" key="3">
    <source>
        <dbReference type="Proteomes" id="UP000294546"/>
    </source>
</evidence>
<accession>A0A4R1GWC2</accession>
<protein>
    <recommendedName>
        <fullName evidence="4">TRAP transporter TAXI family solute receptor</fullName>
    </recommendedName>
</protein>
<dbReference type="PROSITE" id="PS51318">
    <property type="entry name" value="TAT"/>
    <property type="match status" value="1"/>
</dbReference>
<dbReference type="EMBL" id="SMFU01000007">
    <property type="protein sequence ID" value="TCK08712.1"/>
    <property type="molecule type" value="Genomic_DNA"/>
</dbReference>
<sequence>MKINKRNFIKGMGLALAVGVATGTSGLAQAAEENRSYILATASTGGTFYPVGVALATLAKVKLEPTTGLALSAINSAGSGENVKMMRENEAQFAILQGLYGAWAWEGEGQLKDAGKQEYLRSVSMLWQNVEQFVVRSDYAETGTISDLAGFTDRKFSIGKKNSGTEGSGREILGNLGIDPDSFNLAYMGYGPSADAMQNGTIDGMNIPSGVPTSAITRAYAAMGSDIQVLNFTDEQMKEANGKYDLWTRFTIPENTYPGQTQEINTIAQPNFLAVRDDVSEEDVYQLTKTIYENLTFLNGIHAATKAMALEKAIAGLPTPLHPGAARYYREVGVEIPDRLIAD</sequence>
<keyword evidence="3" id="KW-1185">Reference proteome</keyword>
<organism evidence="2 3">
    <name type="scientific">Marinobacterium mangrovicola</name>
    <dbReference type="NCBI Taxonomy" id="1476959"/>
    <lineage>
        <taxon>Bacteria</taxon>
        <taxon>Pseudomonadati</taxon>
        <taxon>Pseudomonadota</taxon>
        <taxon>Gammaproteobacteria</taxon>
        <taxon>Oceanospirillales</taxon>
        <taxon>Oceanospirillaceae</taxon>
        <taxon>Marinobacterium</taxon>
    </lineage>
</organism>